<comment type="similarity">
    <text evidence="1">Belongs to the carotenoid oxygenase family.</text>
</comment>
<comment type="cofactor">
    <cofactor evidence="5">
        <name>Fe(2+)</name>
        <dbReference type="ChEBI" id="CHEBI:29033"/>
    </cofactor>
    <text evidence="5">Binds 1 Fe(2+) ion per subunit.</text>
</comment>
<dbReference type="Proteomes" id="UP000507245">
    <property type="component" value="Unassembled WGS sequence"/>
</dbReference>
<feature type="binding site" evidence="5">
    <location>
        <position position="1154"/>
    </location>
    <ligand>
        <name>Fe cation</name>
        <dbReference type="ChEBI" id="CHEBI:24875"/>
        <note>catalytic</note>
    </ligand>
</feature>
<dbReference type="InterPro" id="IPR004294">
    <property type="entry name" value="Carotenoid_Oase"/>
</dbReference>
<dbReference type="EMBL" id="CAEKKB010000001">
    <property type="protein sequence ID" value="CAB4297045.1"/>
    <property type="molecule type" value="Genomic_DNA"/>
</dbReference>
<keyword evidence="3" id="KW-0223">Dioxygenase</keyword>
<dbReference type="OrthoDB" id="1069523at2759"/>
<name>A0A6J5WAM7_PRUAR</name>
<feature type="binding site" evidence="5">
    <location>
        <position position="814"/>
    </location>
    <ligand>
        <name>Fe cation</name>
        <dbReference type="ChEBI" id="CHEBI:24875"/>
        <note>catalytic</note>
    </ligand>
</feature>
<dbReference type="Pfam" id="PF03055">
    <property type="entry name" value="RPE65"/>
    <property type="match status" value="2"/>
</dbReference>
<evidence type="ECO:0000256" key="1">
    <source>
        <dbReference type="ARBA" id="ARBA00006787"/>
    </source>
</evidence>
<feature type="binding site" evidence="5">
    <location>
        <position position="926"/>
    </location>
    <ligand>
        <name>Fe cation</name>
        <dbReference type="ChEBI" id="CHEBI:24875"/>
        <note>catalytic</note>
    </ligand>
</feature>
<protein>
    <submittedName>
        <fullName evidence="6">Uncharacterized protein</fullName>
    </submittedName>
</protein>
<dbReference type="GO" id="GO:0046872">
    <property type="term" value="F:metal ion binding"/>
    <property type="evidence" value="ECO:0007669"/>
    <property type="project" value="UniProtKB-KW"/>
</dbReference>
<evidence type="ECO:0000256" key="2">
    <source>
        <dbReference type="ARBA" id="ARBA00022723"/>
    </source>
</evidence>
<dbReference type="GO" id="GO:0009570">
    <property type="term" value="C:chloroplast stroma"/>
    <property type="evidence" value="ECO:0007669"/>
    <property type="project" value="TreeGrafter"/>
</dbReference>
<gene>
    <name evidence="6" type="ORF">ORAREDHAP_LOCUS8781</name>
</gene>
<dbReference type="PANTHER" id="PTHR10543:SF111">
    <property type="entry name" value="CAROTENOID 9,10(9',10')-CLEAVAGE DIOXYGENASE 1-LIKE"/>
    <property type="match status" value="1"/>
</dbReference>
<proteinExistence type="inferred from homology"/>
<keyword evidence="2 5" id="KW-0479">Metal-binding</keyword>
<dbReference type="GO" id="GO:0010436">
    <property type="term" value="F:carotenoid dioxygenase activity"/>
    <property type="evidence" value="ECO:0007669"/>
    <property type="project" value="TreeGrafter"/>
</dbReference>
<evidence type="ECO:0000313" key="6">
    <source>
        <dbReference type="EMBL" id="CAB4297045.1"/>
    </source>
</evidence>
<accession>A0A6J5WAM7</accession>
<evidence type="ECO:0000256" key="5">
    <source>
        <dbReference type="PIRSR" id="PIRSR604294-1"/>
    </source>
</evidence>
<organism evidence="6 7">
    <name type="scientific">Prunus armeniaca</name>
    <name type="common">Apricot</name>
    <name type="synonym">Armeniaca vulgaris</name>
    <dbReference type="NCBI Taxonomy" id="36596"/>
    <lineage>
        <taxon>Eukaryota</taxon>
        <taxon>Viridiplantae</taxon>
        <taxon>Streptophyta</taxon>
        <taxon>Embryophyta</taxon>
        <taxon>Tracheophyta</taxon>
        <taxon>Spermatophyta</taxon>
        <taxon>Magnoliopsida</taxon>
        <taxon>eudicotyledons</taxon>
        <taxon>Gunneridae</taxon>
        <taxon>Pentapetalae</taxon>
        <taxon>rosids</taxon>
        <taxon>fabids</taxon>
        <taxon>Rosales</taxon>
        <taxon>Rosaceae</taxon>
        <taxon>Amygdaloideae</taxon>
        <taxon>Amygdaleae</taxon>
        <taxon>Prunus</taxon>
    </lineage>
</organism>
<keyword evidence="4 5" id="KW-0408">Iron</keyword>
<evidence type="ECO:0000256" key="4">
    <source>
        <dbReference type="ARBA" id="ARBA00023004"/>
    </source>
</evidence>
<reference evidence="7" key="1">
    <citation type="journal article" date="2020" name="Genome Biol.">
        <title>Gamete binning: chromosome-level and haplotype-resolved genome assembly enabled by high-throughput single-cell sequencing of gamete genomes.</title>
        <authorList>
            <person name="Campoy J.A."/>
            <person name="Sun H."/>
            <person name="Goel M."/>
            <person name="Jiao W.-B."/>
            <person name="Folz-Donahue K."/>
            <person name="Wang N."/>
            <person name="Rubio M."/>
            <person name="Liu C."/>
            <person name="Kukat C."/>
            <person name="Ruiz D."/>
            <person name="Huettel B."/>
            <person name="Schneeberger K."/>
        </authorList>
    </citation>
    <scope>NUCLEOTIDE SEQUENCE [LARGE SCALE GENOMIC DNA]</scope>
    <source>
        <strain evidence="7">cv. Rojo Pasion</strain>
    </source>
</reference>
<evidence type="ECO:0000313" key="7">
    <source>
        <dbReference type="Proteomes" id="UP000507245"/>
    </source>
</evidence>
<dbReference type="GO" id="GO:0016121">
    <property type="term" value="P:carotene catabolic process"/>
    <property type="evidence" value="ECO:0007669"/>
    <property type="project" value="TreeGrafter"/>
</dbReference>
<dbReference type="AlphaFoldDB" id="A0A6J5WAM7"/>
<sequence>MSIQLKCFALQKKPSVSDNLEYFKTTLSSSAFMPLLMRKVEQVLSMQIDVSKTFKNTSTKVLDFLVDSMFEFVDQSLLPSQSNFGPVDELGGEVVITSSIRGKIPDDFPEGVYIRNGPNPLFGGLKSTKSIFGRSSHIWIEGEGMLHALYFSKDVSDGSWTVRYNNRHVETETFKLEKQRNKPCFLPAIGGDSPTILSAYLLNLLRFGKVNKYLSNTNVFEHSGKFYSIAENHIPQEIDIITLETSGNWDVSGAWNRPFTSHPKRAPGTGELVILGIDAVKPFMEIGVVSADGKELIYKVDLKLDRCSLCHELGVTQRYNVIMDFPLTFRHKQTCQWRPISKVQSGKIARTGVMPRFGDASSIHWFKVEPNCTFHIINSFEDGDEVVVWGCKALDSVIPGPDMSLNQCGWLPRRFKPADPSKENNNDDISAEDGKLFSHAYEWRLNMNTGKVRERYLTGKEFSKDFPMINGAFSGVKNRYGYTQVVDSIASSTSGMLKYGGLAKLHFEEPADVSSRNESQLEVETHMFEEKSFCSGAAFVPKQGGLEEDDGWAITFVHNEDTNISQTHFISESFNHLKTSLSSAAKPLFKELQQLPIKKVNNVSETMKNTSGKILDALVNSMFKFVDQPLLPSQKNFAPVEEIGSLVEINCTEGEIPPDFAEGVYIRNGNNPLFGGLKSAVSIFGQSHHSWVDGEGMLHAVYFKKDQNGSWIISYKNRYVETETFKLEKHIHNKPCFLPVLQGDASAVLAALLLNWLRFGAVNKYFSNTNVFEHSGRVYSVTENYLPQEVDISTLETLSDWDVNGAWDRPFTGHPKKAPSSGELVIMGTDAKKPYFVLGVISADGKKLHKADLKFKRSVLSHDIGVTQKYNVIIDHPLTVDIQRLAMGGQLMKYEKEGFARIGVMPRYGDAESVKWFEVQTSCTFHILNCFEEGDEVVVRGCRALTSLIPGPDDDVGFNNQFEWFSKGFNFAHHTKDVSSADDIFAEPGYFFSRVYEWRLNMVSGEVEEKNLTGTEFSMEFPFINDQVTGLKHKYGYTQVVDSKASSTCGMGKFGSLAKLYLEESYATTSEEGKCEELIKVEYHKFEENNFCNGSVFVARHGGKGMEEDDGWIVTFVHNEETDVTQVHVIDASRFGSEAIAKLTLPQRVPYGFHGTFVSMPSQS</sequence>
<keyword evidence="3" id="KW-0560">Oxidoreductase</keyword>
<dbReference type="PANTHER" id="PTHR10543">
    <property type="entry name" value="BETA-CAROTENE DIOXYGENASE"/>
    <property type="match status" value="1"/>
</dbReference>
<keyword evidence="7" id="KW-1185">Reference proteome</keyword>
<feature type="binding site" evidence="5">
    <location>
        <position position="862"/>
    </location>
    <ligand>
        <name>Fe cation</name>
        <dbReference type="ChEBI" id="CHEBI:24875"/>
        <note>catalytic</note>
    </ligand>
</feature>
<evidence type="ECO:0000256" key="3">
    <source>
        <dbReference type="ARBA" id="ARBA00022964"/>
    </source>
</evidence>